<dbReference type="FunFam" id="3.30.559.10:FF:000012">
    <property type="entry name" value="Non-ribosomal peptide synthetase"/>
    <property type="match status" value="2"/>
</dbReference>
<comment type="caution">
    <text evidence="10">The sequence shown here is derived from an EMBL/GenBank/DDBJ whole genome shotgun (WGS) entry which is preliminary data.</text>
</comment>
<dbReference type="InterPro" id="IPR007110">
    <property type="entry name" value="Ig-like_dom"/>
</dbReference>
<dbReference type="InterPro" id="IPR044894">
    <property type="entry name" value="TubC_N_sf"/>
</dbReference>
<dbReference type="SUPFAM" id="SSF53335">
    <property type="entry name" value="S-adenosyl-L-methionine-dependent methyltransferases"/>
    <property type="match status" value="1"/>
</dbReference>
<evidence type="ECO:0000256" key="1">
    <source>
        <dbReference type="ARBA" id="ARBA00001957"/>
    </source>
</evidence>
<comment type="cofactor">
    <cofactor evidence="1">
        <name>pantetheine 4'-phosphate</name>
        <dbReference type="ChEBI" id="CHEBI:47942"/>
    </cofactor>
</comment>
<sequence length="3067" mass="342778">MKSIGKLLLDLSRQDIKLWVDGGLLRYQAPQGSLSPTIKAEIVDRKAEILAFLQDTASSARVEIQPAPRDRELPLSFAQQRLWFINELEPHSSTYNMPDPIRLTGQLDLVSLERTLQEIIRRHEALRTNFISHNGQPMQVIQPTNAWQMTSIDLQDLSTSERETKIQQLATAEAEKPFALDTDSPIRATLIIASATEHILLLTMHHIVSDGWSMGVLIKEIAVLYEAFEQGKPSPLAELEIQYVDFAVWQRQWLQGEILERQLNYWQQQLANAPALLELPTDRPRPPIQTFRGAEQKFTIPADLTSALQSLSRQEGVTLFMTLLAAFDLLLGRYTGQTDILIGSGIANRHHGQLEGLIGFFVNTLVLRTDLSGNPSFRELLSRVQAMVLPAYAHQDLPFEMLVDVLQPERNPSHSPLFQVAFVLQNSPVFEIELAGLTLSNLTTKHKTAKFDLTLSLEQINDELIGVWEYSTDLFNDDTIARMAGHFQTLLTQIVAHPEQPIAELPLLSVTEQHQLLHEWNDTKVAYPQDKCIHLLFETQVQQTPDAMAVVCGDRHLTYTELNVRANQLANYLVELGVKPGMLVGICVDRSIETIVGILGILKAGGAYVPLDPSYPSERLSFMLSDAQVQVLLTQQQLVAGLPTHQAVVVCLDTDWKQIEQQEREHPLVEITSADLAYIIYTSGSTGTPKGVMVPHQGLCNLAQAQTDLFGVRATSKILQFASLSFDASIWEIVMGITSGATLYVDTKETLLPGQALWKYLHTREITHVTLPPAALAVLPLQPLPCLQAIVVAGEACPQELIAQWSQGRSFFNAYGPTEGTVCATVSAPLDGSQAAPIGRPIQNVEVYILDSDLQPLPIGVPGELHIGGVGLAQGYLNRPELTAAKFIPHPFSDDRQARLYKTGDLARYRPDGNIEFLGRIDHQVKIRGFRIELEEIEALLGQYPGVQQAVAIAREDREQDRRLVAYVVADRNVRDRSLPEIDEWQTEYVADWQNLYEQNYQQLPTDRDLTFNIAGWNSSYTGAAIPATEMQEWVDYTVEQILALRPQRVLEIGCGSGLLLSQIAPHCDEYWGTDYSVAALQYIEQMKQQVPGLENVTTLERMADDFHGIPPASFDTVIINSVVQYFPSVTYLLRVLEQAVASVRAGGHVLIGDVRNLLLLDTYILSVQLHQSSDRLSLSQLQQHVQQRLMQEEELLVAPEFFLAVQQHLPRISHVRIQPKRGVYHNELTKFRYEVILEIEGCPSPSTQEATPIAWLDWQTEPLSVAEIRQRLVHTQPEIFGISHIANGRVSTEMQAWKLLRDDAPELETVQDLRQALSTSKSAGIDPAELWNLSQELSYTLNLSWSNSDSDGGYDAVFQLPSITTQLDLTPVKSSFQTWDVYGNDPLQGKLAKNLIPQLRQFLTDKLPNYMVPSAFMLLESMPLTANGKIDRRKLPVPEISRNQLAVGFVAPRNPTEEMLVKVWAEVLANEHIGIDDNFFALGGHSLLGTQLISRVKNAFNIDLPLHSLFEAPTIAELAQYIQQVQQTATAVPQPPIQVVNRDRPIPLSFAQQRLWFLDRLEPNSATYNMPGAVRFQGQLDLVALERTLQEIVRRHEALRTNFISQDGQPIQVIHQPGTWQINSIDLQHLPVSDTESTIQQLATAEAEQPFALDTDPLMRATLLLVSATEQILLLTMHHIISDGWSMGLFVKEIAALYSAFVRGESSTLPELTIQYADFAVWQRQWLQGETLDRQLSYWQQQLQGTPELLQLPTDRPRPSVQTYQGATHSFTLSPELTEQLQALSRQTGSTLFMTLMAAFATLLYRYSGESDVVIGSPIANRNRSEIEPLIGFFVNTLVLRTRLEDNPRFEQLLTQVRETTLKAYEHQDLPFEQIVEVLQPQRSMSHSPLFQVMFVLQNAPMGEIELPGVRLSELDANSTIAKFDLTLSMSESLMGLECGWEYNTDLFDGSSIERMAIHFENLLSAIVENPRQTVSELPLLSESERQQLLVDWNDTQTDYPQDKCIHQLFEEQVAKTPDAIAVVFEQQELTYQQLNQSANQLAHHLQTLGVKPEVLVGICVERSLEMVVGLLGILKAGGAYVPLDPSYPAERLSYLLSDAGVEVLLTQNNLLSVLPSHAARVVCLDIDRGTIEAHSPENLVSSASAENLAYVIYTSGSTGQPKGITISHQNLCNHMFWMQVTFPLTEQDKVLQKTPFGFDASVWEFYAPLLVGGQLLIAQPGGHTDSAYLLSLIAQQQVTTVQLVPSLLQMLLEQGDIETCHSLKQVFCGGEVLPVALQAGLLSKLDVNLVNLYGPTEACIDATFWNCQREMSGQVVPIGRPIANTQLYILDRQMQPVPIGVAGELHIGGDGLARGYLNRPELTQAKFVLNPFSPDRSARLYKTGDLARYLPDGNIEFLGRIDHQVKIRGFRIELGEIEAVISSYPQVQQTVVTATTDAAGNQRLIAYVVVSEEENLSTQQLREFLQQQLPAYMVPSAFIILDTLPLTPNGKVDRKALPAPDGDIERTQEYVAPQTQIEHILTTIWQELLLKERVSIHDNFFEIGGDSILIVQVVARAKTAGIQIAPKQIFQHQTIAALARVANTTQMVDARQGLVTGGAPLTPIQHWFWAQDQIDPHHYNQSVLLQTPPGLSSQFIAIACQKLLEHHDALRLRFPTSATDHQQQINRGLEETVPLTIIDLSTTPISEQPQALEQIATDIQASLNLTTGPIVQIVMFDLGHQREGRLLIVIHHLAVDGVSWRILLSDLETIYQQLTTQQPIQLSPKTTAFIDWAEKLARYAQSEPIKSELDYWLARPWEQATPIPLDLTSQTADNTIDSTDSVTVTLSATATHQLLSSVHEAYNTQINDLLLTGLAMTLTQWTRNNTVTIALEGHGREELFADVDLSRTVGWFTSLFPVLLQLPSSTPPATAIKSIKEQLRTIPQRGIGYGILRYLCADEEVKKQLQRIPAPEISFNYLGQFDQVQETGWKFAAESSGQEQSSQHHREHRLDLSCLVVGGELQISWTYSSQVHQPETISDLAQSYLQNLTVLIAHCQSEDAGGYTPSDFPKAQLEQSELDELLNLL</sequence>
<dbReference type="SUPFAM" id="SSF47336">
    <property type="entry name" value="ACP-like"/>
    <property type="match status" value="2"/>
</dbReference>
<dbReference type="RefSeq" id="WP_106301736.1">
    <property type="nucleotide sequence ID" value="NZ_PVWO01000053.1"/>
</dbReference>
<dbReference type="CDD" id="cd05930">
    <property type="entry name" value="A_NRPS"/>
    <property type="match status" value="1"/>
</dbReference>
<dbReference type="PROSITE" id="PS00455">
    <property type="entry name" value="AMP_BINDING"/>
    <property type="match status" value="2"/>
</dbReference>
<dbReference type="GO" id="GO:0047527">
    <property type="term" value="F:2,3-dihydroxybenzoate-serine ligase activity"/>
    <property type="evidence" value="ECO:0007669"/>
    <property type="project" value="TreeGrafter"/>
</dbReference>
<dbReference type="GO" id="GO:0009366">
    <property type="term" value="C:enterobactin synthetase complex"/>
    <property type="evidence" value="ECO:0007669"/>
    <property type="project" value="TreeGrafter"/>
</dbReference>
<comment type="similarity">
    <text evidence="2">Belongs to the ATP-dependent AMP-binding enzyme family.</text>
</comment>
<dbReference type="EMBL" id="PVWO01000053">
    <property type="protein sequence ID" value="PSB57974.1"/>
    <property type="molecule type" value="Genomic_DNA"/>
</dbReference>
<feature type="domain" description="Carrier" evidence="8">
    <location>
        <begin position="1452"/>
        <end position="1527"/>
    </location>
</feature>
<dbReference type="Pfam" id="PF00668">
    <property type="entry name" value="Condensation"/>
    <property type="match status" value="3"/>
</dbReference>
<dbReference type="InterPro" id="IPR041464">
    <property type="entry name" value="TubC_N"/>
</dbReference>
<evidence type="ECO:0000256" key="6">
    <source>
        <dbReference type="ARBA" id="ARBA00022737"/>
    </source>
</evidence>
<evidence type="ECO:0000256" key="7">
    <source>
        <dbReference type="ARBA" id="ARBA00023194"/>
    </source>
</evidence>
<dbReference type="GO" id="GO:0031177">
    <property type="term" value="F:phosphopantetheine binding"/>
    <property type="evidence" value="ECO:0007669"/>
    <property type="project" value="InterPro"/>
</dbReference>
<dbReference type="FunFam" id="3.40.50.12780:FF:000012">
    <property type="entry name" value="Non-ribosomal peptide synthetase"/>
    <property type="match status" value="2"/>
</dbReference>
<protein>
    <submittedName>
        <fullName evidence="10">TubC protein</fullName>
    </submittedName>
</protein>
<dbReference type="InterPro" id="IPR013217">
    <property type="entry name" value="Methyltransf_12"/>
</dbReference>
<dbReference type="NCBIfam" id="TIGR01720">
    <property type="entry name" value="NRPS-para261"/>
    <property type="match status" value="1"/>
</dbReference>
<dbReference type="Pfam" id="PF00501">
    <property type="entry name" value="AMP-binding"/>
    <property type="match status" value="2"/>
</dbReference>
<dbReference type="SUPFAM" id="SSF56801">
    <property type="entry name" value="Acetyl-CoA synthetase-like"/>
    <property type="match status" value="2"/>
</dbReference>
<keyword evidence="7" id="KW-0045">Antibiotic biosynthesis</keyword>
<dbReference type="Gene3D" id="1.10.1200.10">
    <property type="entry name" value="ACP-like"/>
    <property type="match status" value="2"/>
</dbReference>
<evidence type="ECO:0000256" key="5">
    <source>
        <dbReference type="ARBA" id="ARBA00022598"/>
    </source>
</evidence>
<dbReference type="NCBIfam" id="TIGR01733">
    <property type="entry name" value="AA-adenyl-dom"/>
    <property type="match status" value="2"/>
</dbReference>
<dbReference type="FunFam" id="3.40.50.980:FF:000001">
    <property type="entry name" value="Non-ribosomal peptide synthetase"/>
    <property type="match status" value="2"/>
</dbReference>
<dbReference type="InterPro" id="IPR036736">
    <property type="entry name" value="ACP-like_sf"/>
</dbReference>
<dbReference type="PANTHER" id="PTHR45527:SF14">
    <property type="entry name" value="PLIPASTATIN SYNTHASE SUBUNIT B"/>
    <property type="match status" value="1"/>
</dbReference>
<evidence type="ECO:0000259" key="8">
    <source>
        <dbReference type="PROSITE" id="PS50075"/>
    </source>
</evidence>
<dbReference type="InterPro" id="IPR000873">
    <property type="entry name" value="AMP-dep_synth/lig_dom"/>
</dbReference>
<feature type="domain" description="Ig-like" evidence="9">
    <location>
        <begin position="2953"/>
        <end position="3046"/>
    </location>
</feature>
<reference evidence="10 11" key="1">
    <citation type="submission" date="2018-03" db="EMBL/GenBank/DDBJ databases">
        <title>The ancient ancestry and fast evolution of plastids.</title>
        <authorList>
            <person name="Moore K.R."/>
            <person name="Magnabosco C."/>
            <person name="Momper L."/>
            <person name="Gold D.A."/>
            <person name="Bosak T."/>
            <person name="Fournier G.P."/>
        </authorList>
    </citation>
    <scope>NUCLEOTIDE SEQUENCE [LARGE SCALE GENOMIC DNA]</scope>
    <source>
        <strain evidence="10 11">CCALA 037</strain>
    </source>
</reference>
<dbReference type="InterPro" id="IPR023213">
    <property type="entry name" value="CAT-like_dom_sf"/>
</dbReference>
<dbReference type="InterPro" id="IPR045851">
    <property type="entry name" value="AMP-bd_C_sf"/>
</dbReference>
<dbReference type="Gene3D" id="3.30.559.10">
    <property type="entry name" value="Chloramphenicol acetyltransferase-like domain"/>
    <property type="match status" value="3"/>
</dbReference>
<dbReference type="Gene3D" id="3.30.300.30">
    <property type="match status" value="3"/>
</dbReference>
<dbReference type="PROSITE" id="PS50075">
    <property type="entry name" value="CARRIER"/>
    <property type="match status" value="2"/>
</dbReference>
<evidence type="ECO:0000259" key="9">
    <source>
        <dbReference type="PROSITE" id="PS50835"/>
    </source>
</evidence>
<dbReference type="Pfam" id="PF08242">
    <property type="entry name" value="Methyltransf_12"/>
    <property type="match status" value="1"/>
</dbReference>
<dbReference type="Gene3D" id="3.30.559.30">
    <property type="entry name" value="Nonribosomal peptide synthetase, condensation domain"/>
    <property type="match status" value="3"/>
</dbReference>
<keyword evidence="11" id="KW-1185">Reference proteome</keyword>
<keyword evidence="6" id="KW-0677">Repeat</keyword>
<dbReference type="Pfam" id="PF13193">
    <property type="entry name" value="AMP-binding_C"/>
    <property type="match status" value="1"/>
</dbReference>
<dbReference type="InterPro" id="IPR001242">
    <property type="entry name" value="Condensation_dom"/>
</dbReference>
<proteinExistence type="inferred from homology"/>
<dbReference type="CDD" id="cd02440">
    <property type="entry name" value="AdoMet_MTases"/>
    <property type="match status" value="1"/>
</dbReference>
<dbReference type="PROSITE" id="PS00012">
    <property type="entry name" value="PHOSPHOPANTETHEINE"/>
    <property type="match status" value="2"/>
</dbReference>
<dbReference type="NCBIfam" id="NF003417">
    <property type="entry name" value="PRK04813.1"/>
    <property type="match status" value="3"/>
</dbReference>
<dbReference type="InterPro" id="IPR020845">
    <property type="entry name" value="AMP-binding_CS"/>
</dbReference>
<dbReference type="InterPro" id="IPR020806">
    <property type="entry name" value="PKS_PP-bd"/>
</dbReference>
<evidence type="ECO:0000256" key="3">
    <source>
        <dbReference type="ARBA" id="ARBA00022450"/>
    </source>
</evidence>
<organism evidence="10 11">
    <name type="scientific">Chamaesiphon polymorphus CCALA 037</name>
    <dbReference type="NCBI Taxonomy" id="2107692"/>
    <lineage>
        <taxon>Bacteria</taxon>
        <taxon>Bacillati</taxon>
        <taxon>Cyanobacteriota</taxon>
        <taxon>Cyanophyceae</taxon>
        <taxon>Gomontiellales</taxon>
        <taxon>Chamaesiphonaceae</taxon>
        <taxon>Chamaesiphon</taxon>
    </lineage>
</organism>
<dbReference type="PANTHER" id="PTHR45527">
    <property type="entry name" value="NONRIBOSOMAL PEPTIDE SYNTHETASE"/>
    <property type="match status" value="1"/>
</dbReference>
<dbReference type="SMART" id="SM00823">
    <property type="entry name" value="PKS_PP"/>
    <property type="match status" value="2"/>
</dbReference>
<evidence type="ECO:0000256" key="2">
    <source>
        <dbReference type="ARBA" id="ARBA00006432"/>
    </source>
</evidence>
<dbReference type="SUPFAM" id="SSF52777">
    <property type="entry name" value="CoA-dependent acyltransferases"/>
    <property type="match status" value="6"/>
</dbReference>
<dbReference type="FunFam" id="1.10.1200.10:FF:000005">
    <property type="entry name" value="Nonribosomal peptide synthetase 1"/>
    <property type="match status" value="2"/>
</dbReference>
<dbReference type="FunFam" id="3.30.559.30:FF:000001">
    <property type="entry name" value="Non-ribosomal peptide synthetase"/>
    <property type="match status" value="2"/>
</dbReference>
<dbReference type="InterPro" id="IPR006162">
    <property type="entry name" value="Ppantetheine_attach_site"/>
</dbReference>
<evidence type="ECO:0000256" key="4">
    <source>
        <dbReference type="ARBA" id="ARBA00022553"/>
    </source>
</evidence>
<dbReference type="GO" id="GO:0043041">
    <property type="term" value="P:amino acid activation for nonribosomal peptide biosynthetic process"/>
    <property type="evidence" value="ECO:0007669"/>
    <property type="project" value="TreeGrafter"/>
</dbReference>
<dbReference type="Gene3D" id="3.40.50.980">
    <property type="match status" value="4"/>
</dbReference>
<dbReference type="Gene3D" id="1.10.10.1830">
    <property type="entry name" value="Non-ribosomal peptide synthase, adenylation domain"/>
    <property type="match status" value="1"/>
</dbReference>
<dbReference type="GO" id="GO:0009403">
    <property type="term" value="P:toxin biosynthetic process"/>
    <property type="evidence" value="ECO:0007669"/>
    <property type="project" value="UniProtKB-ARBA"/>
</dbReference>
<dbReference type="GO" id="GO:0008610">
    <property type="term" value="P:lipid biosynthetic process"/>
    <property type="evidence" value="ECO:0007669"/>
    <property type="project" value="UniProtKB-ARBA"/>
</dbReference>
<evidence type="ECO:0000313" key="11">
    <source>
        <dbReference type="Proteomes" id="UP000238937"/>
    </source>
</evidence>
<dbReference type="InterPro" id="IPR029063">
    <property type="entry name" value="SAM-dependent_MTases_sf"/>
</dbReference>
<dbReference type="GO" id="GO:0009239">
    <property type="term" value="P:enterobactin biosynthetic process"/>
    <property type="evidence" value="ECO:0007669"/>
    <property type="project" value="TreeGrafter"/>
</dbReference>
<dbReference type="CDD" id="cd17652">
    <property type="entry name" value="A_NRPS_CmdD_like"/>
    <property type="match status" value="1"/>
</dbReference>
<dbReference type="InterPro" id="IPR025110">
    <property type="entry name" value="AMP-bd_C"/>
</dbReference>
<dbReference type="InterPro" id="IPR009081">
    <property type="entry name" value="PP-bd_ACP"/>
</dbReference>
<keyword evidence="5" id="KW-0436">Ligase</keyword>
<dbReference type="FunFam" id="3.40.50.980:FF:000002">
    <property type="entry name" value="Enterobactin synthetase component F"/>
    <property type="match status" value="1"/>
</dbReference>
<dbReference type="InterPro" id="IPR010071">
    <property type="entry name" value="AA_adenyl_dom"/>
</dbReference>
<dbReference type="Gene3D" id="2.30.38.10">
    <property type="entry name" value="Luciferase, Domain 3"/>
    <property type="match status" value="2"/>
</dbReference>
<keyword evidence="3" id="KW-0596">Phosphopantetheine</keyword>
<dbReference type="CDD" id="cd19534">
    <property type="entry name" value="E_NRPS"/>
    <property type="match status" value="1"/>
</dbReference>
<dbReference type="PROSITE" id="PS50835">
    <property type="entry name" value="IG_LIKE"/>
    <property type="match status" value="1"/>
</dbReference>
<dbReference type="Pfam" id="PF18563">
    <property type="entry name" value="TubC_N"/>
    <property type="match status" value="1"/>
</dbReference>
<dbReference type="CDD" id="cd19531">
    <property type="entry name" value="LCL_NRPS-like"/>
    <property type="match status" value="2"/>
</dbReference>
<dbReference type="FunFam" id="2.30.38.10:FF:000001">
    <property type="entry name" value="Non-ribosomal peptide synthetase PvdI"/>
    <property type="match status" value="2"/>
</dbReference>
<feature type="domain" description="Carrier" evidence="8">
    <location>
        <begin position="2514"/>
        <end position="2588"/>
    </location>
</feature>
<dbReference type="OrthoDB" id="473401at2"/>
<name>A0A2T1GJV7_9CYAN</name>
<dbReference type="FunFam" id="3.30.300.30:FF:000010">
    <property type="entry name" value="Enterobactin synthetase component F"/>
    <property type="match status" value="1"/>
</dbReference>
<dbReference type="Proteomes" id="UP000238937">
    <property type="component" value="Unassembled WGS sequence"/>
</dbReference>
<dbReference type="InterPro" id="IPR010060">
    <property type="entry name" value="NRPS_synth"/>
</dbReference>
<evidence type="ECO:0000313" key="10">
    <source>
        <dbReference type="EMBL" id="PSB57974.1"/>
    </source>
</evidence>
<accession>A0A2T1GJV7</accession>
<dbReference type="Gene3D" id="3.40.50.150">
    <property type="entry name" value="Vaccinia Virus protein VP39"/>
    <property type="match status" value="1"/>
</dbReference>
<keyword evidence="4" id="KW-0597">Phosphoprotein</keyword>
<dbReference type="Pfam" id="PF00550">
    <property type="entry name" value="PP-binding"/>
    <property type="match status" value="2"/>
</dbReference>
<gene>
    <name evidence="10" type="ORF">C7B77_06470</name>
</gene>
<dbReference type="GO" id="GO:0005829">
    <property type="term" value="C:cytosol"/>
    <property type="evidence" value="ECO:0007669"/>
    <property type="project" value="TreeGrafter"/>
</dbReference>